<sequence length="43" mass="4741">MSELPSKGHLLNKTKREDEPSANIISVISQIADDHLYCGQGMN</sequence>
<organism evidence="1">
    <name type="scientific">Anguilla anguilla</name>
    <name type="common">European freshwater eel</name>
    <name type="synonym">Muraena anguilla</name>
    <dbReference type="NCBI Taxonomy" id="7936"/>
    <lineage>
        <taxon>Eukaryota</taxon>
        <taxon>Metazoa</taxon>
        <taxon>Chordata</taxon>
        <taxon>Craniata</taxon>
        <taxon>Vertebrata</taxon>
        <taxon>Euteleostomi</taxon>
        <taxon>Actinopterygii</taxon>
        <taxon>Neopterygii</taxon>
        <taxon>Teleostei</taxon>
        <taxon>Anguilliformes</taxon>
        <taxon>Anguillidae</taxon>
        <taxon>Anguilla</taxon>
    </lineage>
</organism>
<proteinExistence type="predicted"/>
<reference evidence="1" key="1">
    <citation type="submission" date="2014-11" db="EMBL/GenBank/DDBJ databases">
        <authorList>
            <person name="Amaro Gonzalez C."/>
        </authorList>
    </citation>
    <scope>NUCLEOTIDE SEQUENCE</scope>
</reference>
<accession>A0A0E9QCW2</accession>
<reference evidence="1" key="2">
    <citation type="journal article" date="2015" name="Fish Shellfish Immunol.">
        <title>Early steps in the European eel (Anguilla anguilla)-Vibrio vulnificus interaction in the gills: Role of the RtxA13 toxin.</title>
        <authorList>
            <person name="Callol A."/>
            <person name="Pajuelo D."/>
            <person name="Ebbesson L."/>
            <person name="Teles M."/>
            <person name="MacKenzie S."/>
            <person name="Amaro C."/>
        </authorList>
    </citation>
    <scope>NUCLEOTIDE SEQUENCE</scope>
</reference>
<dbReference type="AlphaFoldDB" id="A0A0E9QCW2"/>
<protein>
    <submittedName>
        <fullName evidence="1">Uncharacterized protein</fullName>
    </submittedName>
</protein>
<dbReference type="EMBL" id="GBXM01094639">
    <property type="protein sequence ID" value="JAH13938.1"/>
    <property type="molecule type" value="Transcribed_RNA"/>
</dbReference>
<name>A0A0E9QCW2_ANGAN</name>
<evidence type="ECO:0000313" key="1">
    <source>
        <dbReference type="EMBL" id="JAH13938.1"/>
    </source>
</evidence>